<evidence type="ECO:0000313" key="3">
    <source>
        <dbReference type="EMBL" id="CAG7831310.1"/>
    </source>
</evidence>
<dbReference type="AlphaFoldDB" id="A0A8J2LCC1"/>
<dbReference type="InterPro" id="IPR002087">
    <property type="entry name" value="Anti_prolifrtn"/>
</dbReference>
<feature type="region of interest" description="Disordered" evidence="1">
    <location>
        <begin position="126"/>
        <end position="168"/>
    </location>
</feature>
<dbReference type="GO" id="GO:0003714">
    <property type="term" value="F:transcription corepressor activity"/>
    <property type="evidence" value="ECO:0007669"/>
    <property type="project" value="TreeGrafter"/>
</dbReference>
<feature type="compositionally biased region" description="Polar residues" evidence="1">
    <location>
        <begin position="126"/>
        <end position="150"/>
    </location>
</feature>
<dbReference type="GO" id="GO:0005737">
    <property type="term" value="C:cytoplasm"/>
    <property type="evidence" value="ECO:0007669"/>
    <property type="project" value="TreeGrafter"/>
</dbReference>
<dbReference type="InterPro" id="IPR015676">
    <property type="entry name" value="Tob1/2"/>
</dbReference>
<organism evidence="3 4">
    <name type="scientific">Allacma fusca</name>
    <dbReference type="NCBI Taxonomy" id="39272"/>
    <lineage>
        <taxon>Eukaryota</taxon>
        <taxon>Metazoa</taxon>
        <taxon>Ecdysozoa</taxon>
        <taxon>Arthropoda</taxon>
        <taxon>Hexapoda</taxon>
        <taxon>Collembola</taxon>
        <taxon>Symphypleona</taxon>
        <taxon>Sminthuridae</taxon>
        <taxon>Allacma</taxon>
    </lineage>
</organism>
<dbReference type="PANTHER" id="PTHR17537">
    <property type="entry name" value="TRANSDUCER OF ERBB2 TOB"/>
    <property type="match status" value="1"/>
</dbReference>
<sequence length="372" mass="39856">MKGSAYRCIKTGQPTDTVIALAASEANVPIGDIIENLPSEMSIWIDPGEVSYRIGEKSNIKILWSSEMSQNPACLLQSHLNGISNGGSPNGSEVSPIGLHNNLMMMDDLAADREVKSFNPDAQVFQPISTTVSNGNNLSNQSDGRNNKSVTPPFNPSPNSTSPNQSFSLFGPSGVAGIVNGVGVKAVNGSNLMTTAAFAQTKFGSTKLKTSSKRTHRMSPTEFSNYIKQRALAQQQAQQQQQQNYMGHHLNNPHQIQSSLIVGGATGNSGGPGQQIHPNVLNGVGSTCSSNGTPSTNMLLQNSLLSQSRPRSISPPTDFLISYEKYNPFESTQIWSNNNLNVVSSNGLDGKNLDFGIPQQQAQQQQQQQLVA</sequence>
<dbReference type="PANTHER" id="PTHR17537:SF5">
    <property type="entry name" value="TRANSDUCER OF ERBB2, ISOFORM A"/>
    <property type="match status" value="1"/>
</dbReference>
<dbReference type="SMART" id="SM00099">
    <property type="entry name" value="btg1"/>
    <property type="match status" value="1"/>
</dbReference>
<comment type="caution">
    <text evidence="3">The sequence shown here is derived from an EMBL/GenBank/DDBJ whole genome shotgun (WGS) entry which is preliminary data.</text>
</comment>
<protein>
    <recommendedName>
        <fullName evidence="2">Anti-proliferative protein domain-containing protein</fullName>
    </recommendedName>
</protein>
<dbReference type="EMBL" id="CAJVCH010559940">
    <property type="protein sequence ID" value="CAG7831310.1"/>
    <property type="molecule type" value="Genomic_DNA"/>
</dbReference>
<name>A0A8J2LCC1_9HEXA</name>
<evidence type="ECO:0000256" key="1">
    <source>
        <dbReference type="SAM" id="MobiDB-lite"/>
    </source>
</evidence>
<dbReference type="OrthoDB" id="19928at2759"/>
<reference evidence="3" key="1">
    <citation type="submission" date="2021-06" db="EMBL/GenBank/DDBJ databases">
        <authorList>
            <person name="Hodson N. C."/>
            <person name="Mongue J. A."/>
            <person name="Jaron S. K."/>
        </authorList>
    </citation>
    <scope>NUCLEOTIDE SEQUENCE</scope>
</reference>
<dbReference type="PROSITE" id="PS01203">
    <property type="entry name" value="BTG_2"/>
    <property type="match status" value="1"/>
</dbReference>
<evidence type="ECO:0000313" key="4">
    <source>
        <dbReference type="Proteomes" id="UP000708208"/>
    </source>
</evidence>
<proteinExistence type="predicted"/>
<keyword evidence="4" id="KW-1185">Reference proteome</keyword>
<dbReference type="Pfam" id="PF07742">
    <property type="entry name" value="BTG"/>
    <property type="match status" value="1"/>
</dbReference>
<gene>
    <name evidence="3" type="ORF">AFUS01_LOCUS41059</name>
</gene>
<feature type="compositionally biased region" description="Low complexity" evidence="1">
    <location>
        <begin position="157"/>
        <end position="168"/>
    </location>
</feature>
<dbReference type="GO" id="GO:0005634">
    <property type="term" value="C:nucleus"/>
    <property type="evidence" value="ECO:0007669"/>
    <property type="project" value="TreeGrafter"/>
</dbReference>
<feature type="domain" description="Anti-proliferative protein" evidence="2">
    <location>
        <begin position="37"/>
        <end position="56"/>
    </location>
</feature>
<accession>A0A8J2LCC1</accession>
<evidence type="ECO:0000259" key="2">
    <source>
        <dbReference type="PROSITE" id="PS01203"/>
    </source>
</evidence>
<dbReference type="Proteomes" id="UP000708208">
    <property type="component" value="Unassembled WGS sequence"/>
</dbReference>